<comment type="subcellular location">
    <subcellularLocation>
        <location evidence="2">Cell outer membrane</location>
    </subcellularLocation>
</comment>
<dbReference type="PANTHER" id="PTHR10612:SF34">
    <property type="entry name" value="APOLIPOPROTEIN D"/>
    <property type="match status" value="1"/>
</dbReference>
<dbReference type="PROSITE" id="PS51257">
    <property type="entry name" value="PROKAR_LIPOPROTEIN"/>
    <property type="match status" value="1"/>
</dbReference>
<dbReference type="PROSITE" id="PS00213">
    <property type="entry name" value="LIPOCALIN"/>
    <property type="match status" value="1"/>
</dbReference>
<dbReference type="InterPro" id="IPR012674">
    <property type="entry name" value="Calycin"/>
</dbReference>
<proteinExistence type="inferred from homology"/>
<organism evidence="4 5">
    <name type="scientific">Algicella marina</name>
    <dbReference type="NCBI Taxonomy" id="2683284"/>
    <lineage>
        <taxon>Bacteria</taxon>
        <taxon>Pseudomonadati</taxon>
        <taxon>Pseudomonadota</taxon>
        <taxon>Alphaproteobacteria</taxon>
        <taxon>Rhodobacterales</taxon>
        <taxon>Paracoccaceae</taxon>
        <taxon>Algicella</taxon>
    </lineage>
</organism>
<evidence type="ECO:0000256" key="2">
    <source>
        <dbReference type="PIRNR" id="PIRNR036893"/>
    </source>
</evidence>
<dbReference type="InterPro" id="IPR022272">
    <property type="entry name" value="Lipocalin_CS"/>
</dbReference>
<evidence type="ECO:0000259" key="3">
    <source>
        <dbReference type="Pfam" id="PF08212"/>
    </source>
</evidence>
<dbReference type="InterPro" id="IPR047202">
    <property type="entry name" value="Lipocalin_Blc-like_dom"/>
</dbReference>
<feature type="domain" description="Lipocalin/cytosolic fatty-acid binding" evidence="3">
    <location>
        <begin position="34"/>
        <end position="166"/>
    </location>
</feature>
<comment type="function">
    <text evidence="2">Involved in the storage or transport of lipids necessary for membrane maintenance under stressful conditions. Displays a binding preference for lysophospholipids.</text>
</comment>
<dbReference type="KEGG" id="amaq:GO499_12000"/>
<keyword evidence="2" id="KW-0998">Cell outer membrane</keyword>
<dbReference type="AlphaFoldDB" id="A0A6P1T2G4"/>
<evidence type="ECO:0000313" key="4">
    <source>
        <dbReference type="EMBL" id="QHQ35843.1"/>
    </source>
</evidence>
<comment type="subunit">
    <text evidence="2">Homodimer.</text>
</comment>
<keyword evidence="2" id="KW-0472">Membrane</keyword>
<dbReference type="GO" id="GO:0008289">
    <property type="term" value="F:lipid binding"/>
    <property type="evidence" value="ECO:0007669"/>
    <property type="project" value="UniProtKB-UniRule"/>
</dbReference>
<dbReference type="CDD" id="cd19438">
    <property type="entry name" value="lipocalin_Blc-like"/>
    <property type="match status" value="1"/>
</dbReference>
<dbReference type="SUPFAM" id="SSF50814">
    <property type="entry name" value="Lipocalins"/>
    <property type="match status" value="1"/>
</dbReference>
<dbReference type="Pfam" id="PF08212">
    <property type="entry name" value="Lipocalin_2"/>
    <property type="match status" value="1"/>
</dbReference>
<dbReference type="RefSeq" id="WP_161862401.1">
    <property type="nucleotide sequence ID" value="NZ_CP046620.1"/>
</dbReference>
<reference evidence="4 5" key="1">
    <citation type="submission" date="2019-12" db="EMBL/GenBank/DDBJ databases">
        <title>Complete genome sequence of Algicella marina strain 9Alg 56(T) isolated from the red alga Tichocarpus crinitus.</title>
        <authorList>
            <person name="Kim S.-G."/>
            <person name="Nedashkovskaya O.I."/>
        </authorList>
    </citation>
    <scope>NUCLEOTIDE SEQUENCE [LARGE SCALE GENOMIC DNA]</scope>
    <source>
        <strain evidence="4 5">9Alg 56</strain>
    </source>
</reference>
<evidence type="ECO:0000256" key="1">
    <source>
        <dbReference type="ARBA" id="ARBA00006889"/>
    </source>
</evidence>
<gene>
    <name evidence="4" type="ORF">GO499_12000</name>
</gene>
<dbReference type="Gene3D" id="2.40.128.20">
    <property type="match status" value="1"/>
</dbReference>
<dbReference type="InterPro" id="IPR022271">
    <property type="entry name" value="Lipocalin_ApoD"/>
</dbReference>
<accession>A0A6P1T2G4</accession>
<dbReference type="PIRSF" id="PIRSF036893">
    <property type="entry name" value="Lipocalin_ApoD"/>
    <property type="match status" value="1"/>
</dbReference>
<sequence>MRNMWILLVVALSACGLNGNYRDQDFEIRAVNEFDVSRYHGVWYEVARFPNWFEKECRAVAAEYFPRPDGLMGIRNTCQKIDGVRTIEGYGRQVQGGQFLVSFTEVPPLEGDWWVLYVSPAYDVAVIGEPAGDFGWILARKPQMSMAELQVPLAVLRQNGYDTARLWLATGGG</sequence>
<dbReference type="GO" id="GO:0009279">
    <property type="term" value="C:cell outer membrane"/>
    <property type="evidence" value="ECO:0007669"/>
    <property type="project" value="UniProtKB-SubCell"/>
</dbReference>
<dbReference type="EMBL" id="CP046620">
    <property type="protein sequence ID" value="QHQ35843.1"/>
    <property type="molecule type" value="Genomic_DNA"/>
</dbReference>
<keyword evidence="2" id="KW-0449">Lipoprotein</keyword>
<dbReference type="PRINTS" id="PR01171">
    <property type="entry name" value="BCTLIPOCALIN"/>
</dbReference>
<dbReference type="InterPro" id="IPR000566">
    <property type="entry name" value="Lipocln_cytosolic_FA-bd_dom"/>
</dbReference>
<evidence type="ECO:0000313" key="5">
    <source>
        <dbReference type="Proteomes" id="UP000464495"/>
    </source>
</evidence>
<dbReference type="PANTHER" id="PTHR10612">
    <property type="entry name" value="APOLIPOPROTEIN D"/>
    <property type="match status" value="1"/>
</dbReference>
<keyword evidence="2" id="KW-0446">Lipid-binding</keyword>
<name>A0A6P1T2G4_9RHOB</name>
<dbReference type="InterPro" id="IPR002446">
    <property type="entry name" value="Lipocalin_bac"/>
</dbReference>
<dbReference type="Proteomes" id="UP000464495">
    <property type="component" value="Chromosome"/>
</dbReference>
<comment type="similarity">
    <text evidence="1 2">Belongs to the calycin superfamily. Lipocalin family.</text>
</comment>
<keyword evidence="5" id="KW-1185">Reference proteome</keyword>
<dbReference type="GO" id="GO:0006950">
    <property type="term" value="P:response to stress"/>
    <property type="evidence" value="ECO:0007669"/>
    <property type="project" value="UniProtKB-ARBA"/>
</dbReference>
<protein>
    <recommendedName>
        <fullName evidence="2">Outer membrane lipoprotein Blc</fullName>
    </recommendedName>
</protein>